<proteinExistence type="predicted"/>
<dbReference type="PANTHER" id="PTHR30146">
    <property type="entry name" value="LACI-RELATED TRANSCRIPTIONAL REPRESSOR"/>
    <property type="match status" value="1"/>
</dbReference>
<dbReference type="SUPFAM" id="SSF47413">
    <property type="entry name" value="lambda repressor-like DNA-binding domains"/>
    <property type="match status" value="1"/>
</dbReference>
<keyword evidence="2 5" id="KW-0238">DNA-binding</keyword>
<dbReference type="InterPro" id="IPR010982">
    <property type="entry name" value="Lambda_DNA-bd_dom_sf"/>
</dbReference>
<evidence type="ECO:0000256" key="1">
    <source>
        <dbReference type="ARBA" id="ARBA00023015"/>
    </source>
</evidence>
<dbReference type="EMBL" id="JAPTMY010000002">
    <property type="protein sequence ID" value="MCZ0856732.1"/>
    <property type="molecule type" value="Genomic_DNA"/>
</dbReference>
<evidence type="ECO:0000256" key="2">
    <source>
        <dbReference type="ARBA" id="ARBA00023125"/>
    </source>
</evidence>
<dbReference type="RefSeq" id="WP_268916448.1">
    <property type="nucleotide sequence ID" value="NZ_CP124548.1"/>
</dbReference>
<dbReference type="Gene3D" id="3.40.50.2300">
    <property type="match status" value="2"/>
</dbReference>
<evidence type="ECO:0000259" key="4">
    <source>
        <dbReference type="PROSITE" id="PS50932"/>
    </source>
</evidence>
<dbReference type="GO" id="GO:0003677">
    <property type="term" value="F:DNA binding"/>
    <property type="evidence" value="ECO:0007669"/>
    <property type="project" value="UniProtKB-KW"/>
</dbReference>
<keyword evidence="6" id="KW-1185">Reference proteome</keyword>
<evidence type="ECO:0000313" key="6">
    <source>
        <dbReference type="Proteomes" id="UP001072034"/>
    </source>
</evidence>
<keyword evidence="1" id="KW-0805">Transcription regulation</keyword>
<evidence type="ECO:0000256" key="3">
    <source>
        <dbReference type="ARBA" id="ARBA00023163"/>
    </source>
</evidence>
<feature type="domain" description="HTH lacI-type" evidence="4">
    <location>
        <begin position="1"/>
        <end position="52"/>
    </location>
</feature>
<dbReference type="Pfam" id="PF13377">
    <property type="entry name" value="Peripla_BP_3"/>
    <property type="match status" value="1"/>
</dbReference>
<dbReference type="PROSITE" id="PS50932">
    <property type="entry name" value="HTH_LACI_2"/>
    <property type="match status" value="1"/>
</dbReference>
<dbReference type="InterPro" id="IPR000843">
    <property type="entry name" value="HTH_LacI"/>
</dbReference>
<evidence type="ECO:0000313" key="5">
    <source>
        <dbReference type="EMBL" id="MCZ0856732.1"/>
    </source>
</evidence>
<dbReference type="Pfam" id="PF00356">
    <property type="entry name" value="LacI"/>
    <property type="match status" value="1"/>
</dbReference>
<dbReference type="CDD" id="cd01392">
    <property type="entry name" value="HTH_LacI"/>
    <property type="match status" value="1"/>
</dbReference>
<reference evidence="5" key="1">
    <citation type="submission" date="2022-10" db="EMBL/GenBank/DDBJ databases">
        <title>Genome sequence of Actinomyces israelii ATCC 10048.</title>
        <authorList>
            <person name="Watt R.M."/>
            <person name="Tong W.M."/>
        </authorList>
    </citation>
    <scope>NUCLEOTIDE SEQUENCE</scope>
    <source>
        <strain evidence="5">ATCC 10048</strain>
    </source>
</reference>
<accession>A0ABT4I4R2</accession>
<organism evidence="5 6">
    <name type="scientific">Actinomyces israelii</name>
    <dbReference type="NCBI Taxonomy" id="1659"/>
    <lineage>
        <taxon>Bacteria</taxon>
        <taxon>Bacillati</taxon>
        <taxon>Actinomycetota</taxon>
        <taxon>Actinomycetes</taxon>
        <taxon>Actinomycetales</taxon>
        <taxon>Actinomycetaceae</taxon>
        <taxon>Actinomyces</taxon>
    </lineage>
</organism>
<comment type="caution">
    <text evidence="5">The sequence shown here is derived from an EMBL/GenBank/DDBJ whole genome shotgun (WGS) entry which is preliminary data.</text>
</comment>
<dbReference type="Proteomes" id="UP001072034">
    <property type="component" value="Unassembled WGS sequence"/>
</dbReference>
<dbReference type="InterPro" id="IPR046335">
    <property type="entry name" value="LacI/GalR-like_sensor"/>
</dbReference>
<dbReference type="PANTHER" id="PTHR30146:SF109">
    <property type="entry name" value="HTH-TYPE TRANSCRIPTIONAL REGULATOR GALS"/>
    <property type="match status" value="1"/>
</dbReference>
<dbReference type="SUPFAM" id="SSF53822">
    <property type="entry name" value="Periplasmic binding protein-like I"/>
    <property type="match status" value="1"/>
</dbReference>
<dbReference type="InterPro" id="IPR028082">
    <property type="entry name" value="Peripla_BP_I"/>
</dbReference>
<name>A0ABT4I4R2_9ACTO</name>
<dbReference type="Gene3D" id="1.10.260.40">
    <property type="entry name" value="lambda repressor-like DNA-binding domains"/>
    <property type="match status" value="1"/>
</dbReference>
<sequence length="336" mass="35655">MTDVGRLAGVSAQTVSRYFNDGYVSDEARERVEAAVNELGYVRNRLPVQLRATQTNMIGVVLLGPLNYGNTSIMTGLYRAARELGQTVMTTHMAQDPADSEELMAQVLGEVDGFLSMRVDALVLASPYPSLAAVAEHVGSATAVVTIAELDDDASDAVGGYSCDGARMVVEHLLALGHRRILHVAGPLDRQQARARLRGYRDALAAAGAMPLAALEAEEWDARSGAQCALRAPLDDFSAVFAGNDEIALGFMTGMARRGRRAPEDYIIAGFDDMPDARFLIPALTTARVDFEAVGEAGLVAAVARAGGREVLRPRVRPELVVRESTAGGAASSLLA</sequence>
<dbReference type="SMART" id="SM00354">
    <property type="entry name" value="HTH_LACI"/>
    <property type="match status" value="1"/>
</dbReference>
<gene>
    <name evidence="5" type="ORF">OHJ16_01530</name>
</gene>
<keyword evidence="3" id="KW-0804">Transcription</keyword>
<protein>
    <submittedName>
        <fullName evidence="5">LacI family DNA-binding transcriptional regulator</fullName>
    </submittedName>
</protein>